<gene>
    <name evidence="2" type="ORF">MBMO_EBAC000-69B03.79</name>
</gene>
<reference evidence="2" key="1">
    <citation type="submission" date="2003-11" db="EMBL/GenBank/DDBJ databases">
        <authorList>
            <person name="Heidelberg J.F."/>
            <person name="Eisen J.A."/>
            <person name="Nelson W.C."/>
            <person name="DeLong E.F."/>
        </authorList>
    </citation>
    <scope>NUCLEOTIDE SEQUENCE</scope>
</reference>
<dbReference type="Pfam" id="PF01145">
    <property type="entry name" value="Band_7"/>
    <property type="match status" value="1"/>
</dbReference>
<organism evidence="2">
    <name type="scientific">uncultured marine bacterium 581</name>
    <dbReference type="NCBI Taxonomy" id="257401"/>
    <lineage>
        <taxon>Bacteria</taxon>
        <taxon>environmental samples</taxon>
    </lineage>
</organism>
<dbReference type="AlphaFoldDB" id="Q6SF93"/>
<dbReference type="PANTHER" id="PTHR43327:SF10">
    <property type="entry name" value="STOMATIN-LIKE PROTEIN 2, MITOCHONDRIAL"/>
    <property type="match status" value="1"/>
</dbReference>
<dbReference type="Gene3D" id="3.30.479.30">
    <property type="entry name" value="Band 7 domain"/>
    <property type="match status" value="1"/>
</dbReference>
<dbReference type="InterPro" id="IPR036013">
    <property type="entry name" value="Band_7/SPFH_dom_sf"/>
</dbReference>
<dbReference type="InterPro" id="IPR001107">
    <property type="entry name" value="Band_7"/>
</dbReference>
<dbReference type="EMBL" id="AY458648">
    <property type="protein sequence ID" value="AAR38330.1"/>
    <property type="molecule type" value="Genomic_DNA"/>
</dbReference>
<dbReference type="PANTHER" id="PTHR43327">
    <property type="entry name" value="STOMATIN-LIKE PROTEIN 2, MITOCHONDRIAL"/>
    <property type="match status" value="1"/>
</dbReference>
<dbReference type="GO" id="GO:0016020">
    <property type="term" value="C:membrane"/>
    <property type="evidence" value="ECO:0007669"/>
    <property type="project" value="InterPro"/>
</dbReference>
<feature type="domain" description="Band 7" evidence="1">
    <location>
        <begin position="21"/>
        <end position="179"/>
    </location>
</feature>
<dbReference type="CDD" id="cd08829">
    <property type="entry name" value="SPFH_paraslipin"/>
    <property type="match status" value="1"/>
</dbReference>
<dbReference type="SMART" id="SM00244">
    <property type="entry name" value="PHB"/>
    <property type="match status" value="1"/>
</dbReference>
<proteinExistence type="predicted"/>
<evidence type="ECO:0000259" key="1">
    <source>
        <dbReference type="SMART" id="SM00244"/>
    </source>
</evidence>
<dbReference type="InterPro" id="IPR001972">
    <property type="entry name" value="Stomatin_HflK_fam"/>
</dbReference>
<reference evidence="2" key="2">
    <citation type="submission" date="2003-12" db="EMBL/GenBank/DDBJ databases">
        <title>Monterey Bay Coastal Ocean Microbial Observatory environmental clone sequencing.</title>
        <authorList>
            <person name="DeLong E.F."/>
        </authorList>
    </citation>
    <scope>NUCLEOTIDE SEQUENCE</scope>
</reference>
<accession>Q6SF93</accession>
<dbReference type="InterPro" id="IPR050710">
    <property type="entry name" value="Band7/mec-2_domain"/>
</dbReference>
<dbReference type="SUPFAM" id="SSF117892">
    <property type="entry name" value="Band 7/SPFH domain"/>
    <property type="match status" value="1"/>
</dbReference>
<dbReference type="PRINTS" id="PR00721">
    <property type="entry name" value="STOMATIN"/>
</dbReference>
<name>Q6SF93_9BACT</name>
<protein>
    <submittedName>
        <fullName evidence="2">SPFH domain/Band 7 family protein</fullName>
    </submittedName>
</protein>
<sequence length="304" mass="33633">MDLGVILTLAFFAFAILVAAKSVAIVPQSDEYVVERFGKYRETLSAGINLLIPFLDRIEHKVVVLERQLDAFDISVITRDNVEIVLETTVFFRVIDAAKSVYRIRDVPLALRTTAESIIRSAAGKLELDDIQSSRQQMNDEILKNLRDASEVWGLEITRSEITDVRVDEATKQAQRQQLNAERERRATVAKAEGERSRVELEADAELYEATKKAEAIKLTADADAYAVIKKAEADAQQTKMIAEAIADNGQPAVDFEILKRQVDAIAKMGSSENTKTIVLPTDVTKTLGGLAGLQDVLRRTDGA</sequence>
<evidence type="ECO:0000313" key="2">
    <source>
        <dbReference type="EMBL" id="AAR38330.1"/>
    </source>
</evidence>